<name>A0ABY3N064_9GAMM</name>
<feature type="signal peptide" evidence="1">
    <location>
        <begin position="1"/>
        <end position="18"/>
    </location>
</feature>
<keyword evidence="3" id="KW-1185">Reference proteome</keyword>
<dbReference type="EMBL" id="PJAI02000002">
    <property type="protein sequence ID" value="TYK66868.1"/>
    <property type="molecule type" value="Genomic_DNA"/>
</dbReference>
<evidence type="ECO:0000256" key="1">
    <source>
        <dbReference type="SAM" id="SignalP"/>
    </source>
</evidence>
<protein>
    <submittedName>
        <fullName evidence="2">Transporter substrate-binding domain-containing protein</fullName>
    </submittedName>
</protein>
<sequence>MKIIIYMAAVLFITNAVANERPDFELATYNAPPYQFIENKVIKGITVSTVQCIFHKLNKKISIDFYPLKRSLRELARNNISGVFPISPDDKTYMNTSTPISIEKWYWLTNFPLADQNNAKGFNKKLIGAVNGSPAHNWLLKNKFSVAVSVTTREQLLNMFIAGRVDAIIIDDNEANRDIEFHQMIRSVEHNWQFIKFESHHFAFSDEVLNENINIVEQFNENIPSCNPLSLRLSHNEQQLLINYLTPYLEKLSHYLNATAHPTKLSDVFSAQELTTLDKLWQTQAKQQDGSLYNFITTSQLSVFLSQLQNDSKGAVTEIIAIDNGGYTIGLSKDTTDLFQGDEPQFLNTFPGGAGTFYISDIKYDASTQVFQSQVSFALAYQTADADKTVNKDSKNERRDNSLSNNDLSVAVVTFGVNVEKVIQASNNNSMLAIKQ</sequence>
<keyword evidence="1" id="KW-0732">Signal</keyword>
<dbReference type="RefSeq" id="WP_101344472.1">
    <property type="nucleotide sequence ID" value="NZ_PJAI02000002.1"/>
</dbReference>
<reference evidence="2 3" key="1">
    <citation type="submission" date="2019-08" db="EMBL/GenBank/DDBJ databases">
        <title>Microbe sample from Colwellia echini.</title>
        <authorList>
            <person name="Christiansen L."/>
            <person name="Pathiraja D."/>
            <person name="Schultz-Johansen M."/>
            <person name="Choi I.-G."/>
            <person name="Stougaard P."/>
        </authorList>
    </citation>
    <scope>NUCLEOTIDE SEQUENCE [LARGE SCALE GENOMIC DNA]</scope>
    <source>
        <strain evidence="2 3">A3</strain>
    </source>
</reference>
<dbReference type="Proteomes" id="UP000815846">
    <property type="component" value="Unassembled WGS sequence"/>
</dbReference>
<organism evidence="2 3">
    <name type="scientific">Colwellia echini</name>
    <dbReference type="NCBI Taxonomy" id="1982103"/>
    <lineage>
        <taxon>Bacteria</taxon>
        <taxon>Pseudomonadati</taxon>
        <taxon>Pseudomonadota</taxon>
        <taxon>Gammaproteobacteria</taxon>
        <taxon>Alteromonadales</taxon>
        <taxon>Colwelliaceae</taxon>
        <taxon>Colwellia</taxon>
    </lineage>
</organism>
<evidence type="ECO:0000313" key="2">
    <source>
        <dbReference type="EMBL" id="TYK66868.1"/>
    </source>
</evidence>
<evidence type="ECO:0000313" key="3">
    <source>
        <dbReference type="Proteomes" id="UP000815846"/>
    </source>
</evidence>
<feature type="chain" id="PRO_5046288470" evidence="1">
    <location>
        <begin position="19"/>
        <end position="436"/>
    </location>
</feature>
<proteinExistence type="predicted"/>
<dbReference type="Gene3D" id="3.40.190.10">
    <property type="entry name" value="Periplasmic binding protein-like II"/>
    <property type="match status" value="2"/>
</dbReference>
<accession>A0ABY3N064</accession>
<comment type="caution">
    <text evidence="2">The sequence shown here is derived from an EMBL/GenBank/DDBJ whole genome shotgun (WGS) entry which is preliminary data.</text>
</comment>
<dbReference type="SUPFAM" id="SSF53850">
    <property type="entry name" value="Periplasmic binding protein-like II"/>
    <property type="match status" value="1"/>
</dbReference>
<gene>
    <name evidence="2" type="ORF">CWS31_003540</name>
</gene>